<organism evidence="3 4">
    <name type="scientific">Halobellus rubicundus</name>
    <dbReference type="NCBI Taxonomy" id="2996466"/>
    <lineage>
        <taxon>Archaea</taxon>
        <taxon>Methanobacteriati</taxon>
        <taxon>Methanobacteriota</taxon>
        <taxon>Stenosarchaea group</taxon>
        <taxon>Halobacteria</taxon>
        <taxon>Halobacteriales</taxon>
        <taxon>Haloferacaceae</taxon>
        <taxon>Halobellus</taxon>
    </lineage>
</organism>
<proteinExistence type="predicted"/>
<evidence type="ECO:0000313" key="4">
    <source>
        <dbReference type="Proteomes" id="UP001570511"/>
    </source>
</evidence>
<protein>
    <submittedName>
        <fullName evidence="3">DUF2892 domain-containing protein</fullName>
    </submittedName>
</protein>
<gene>
    <name evidence="3" type="ORF">OS889_12645</name>
</gene>
<evidence type="ECO:0000256" key="1">
    <source>
        <dbReference type="SAM" id="Phobius"/>
    </source>
</evidence>
<dbReference type="Proteomes" id="UP001570511">
    <property type="component" value="Unassembled WGS sequence"/>
</dbReference>
<feature type="domain" description="Inner membrane protein YgaP-like transmembrane" evidence="2">
    <location>
        <begin position="1"/>
        <end position="71"/>
    </location>
</feature>
<keyword evidence="4" id="KW-1185">Reference proteome</keyword>
<reference evidence="3 4" key="1">
    <citation type="submission" date="2024-08" db="EMBL/GenBank/DDBJ databases">
        <title>Halobellus sp. MBLA0158 whole genome sequence.</title>
        <authorList>
            <person name="Hwang C.Y."/>
            <person name="Cho E.-S."/>
            <person name="Seo M.-J."/>
        </authorList>
    </citation>
    <scope>NUCLEOTIDE SEQUENCE [LARGE SCALE GENOMIC DNA]</scope>
    <source>
        <strain evidence="3 4">MBLA0158</strain>
    </source>
</reference>
<sequence>MEKNVGQTDSIVRIVVGALAGLVSLGILGSVVPGPGILSLVLGIVALLMLGTGLTGRCGVYSLVGIDTCEVR</sequence>
<feature type="transmembrane region" description="Helical" evidence="1">
    <location>
        <begin position="12"/>
        <end position="31"/>
    </location>
</feature>
<dbReference type="AlphaFoldDB" id="A0ABD5MGX3"/>
<dbReference type="EMBL" id="JBGNYA010000001">
    <property type="protein sequence ID" value="MFA1611854.1"/>
    <property type="molecule type" value="Genomic_DNA"/>
</dbReference>
<keyword evidence="1" id="KW-1133">Transmembrane helix</keyword>
<keyword evidence="1" id="KW-0812">Transmembrane</keyword>
<name>A0ABD5MGX3_9EURY</name>
<keyword evidence="1" id="KW-0472">Membrane</keyword>
<dbReference type="InterPro" id="IPR021309">
    <property type="entry name" value="YgaP-like_TM"/>
</dbReference>
<evidence type="ECO:0000259" key="2">
    <source>
        <dbReference type="Pfam" id="PF11127"/>
    </source>
</evidence>
<comment type="caution">
    <text evidence="3">The sequence shown here is derived from an EMBL/GenBank/DDBJ whole genome shotgun (WGS) entry which is preliminary data.</text>
</comment>
<dbReference type="RefSeq" id="WP_372390236.1">
    <property type="nucleotide sequence ID" value="NZ_JBGNYA010000001.1"/>
</dbReference>
<dbReference type="Pfam" id="PF11127">
    <property type="entry name" value="YgaP-like_TM"/>
    <property type="match status" value="1"/>
</dbReference>
<evidence type="ECO:0000313" key="3">
    <source>
        <dbReference type="EMBL" id="MFA1611854.1"/>
    </source>
</evidence>
<accession>A0ABD5MGX3</accession>
<feature type="transmembrane region" description="Helical" evidence="1">
    <location>
        <begin position="37"/>
        <end position="56"/>
    </location>
</feature>